<dbReference type="SUPFAM" id="SSF49313">
    <property type="entry name" value="Cadherin-like"/>
    <property type="match status" value="1"/>
</dbReference>
<feature type="signal peptide" evidence="1">
    <location>
        <begin position="1"/>
        <end position="24"/>
    </location>
</feature>
<accession>A0A2T7NHR8</accession>
<feature type="non-terminal residue" evidence="2">
    <location>
        <position position="196"/>
    </location>
</feature>
<dbReference type="Proteomes" id="UP000245119">
    <property type="component" value="Linkage Group LG12"/>
</dbReference>
<dbReference type="AlphaFoldDB" id="A0A2T7NHR8"/>
<sequence length="196" mass="21633">MAARRPMLPVVVSMYVALCTFVSADKGFGGKLNLLSLPEKVAGQNFHEKNFWSQSIDSDNRQKRSFVVDSKVADASYFGSPGSSLVEEEPYDDVVAALPRSRQRRAVTEIRVSLYEYYVNQSISLADYFTGNVARTYTLVSSSVDSSLFSLNITTGILRPRAALDFENPSARTVNLEVSATSNTDKTVCLVLYSCK</sequence>
<name>A0A2T7NHR8_POMCA</name>
<organism evidence="2 3">
    <name type="scientific">Pomacea canaliculata</name>
    <name type="common">Golden apple snail</name>
    <dbReference type="NCBI Taxonomy" id="400727"/>
    <lineage>
        <taxon>Eukaryota</taxon>
        <taxon>Metazoa</taxon>
        <taxon>Spiralia</taxon>
        <taxon>Lophotrochozoa</taxon>
        <taxon>Mollusca</taxon>
        <taxon>Gastropoda</taxon>
        <taxon>Caenogastropoda</taxon>
        <taxon>Architaenioglossa</taxon>
        <taxon>Ampullarioidea</taxon>
        <taxon>Ampullariidae</taxon>
        <taxon>Pomacea</taxon>
    </lineage>
</organism>
<dbReference type="Gene3D" id="2.60.40.60">
    <property type="entry name" value="Cadherins"/>
    <property type="match status" value="1"/>
</dbReference>
<dbReference type="GO" id="GO:0005509">
    <property type="term" value="F:calcium ion binding"/>
    <property type="evidence" value="ECO:0007669"/>
    <property type="project" value="InterPro"/>
</dbReference>
<feature type="chain" id="PRO_5015775544" description="Cadherin domain-containing protein" evidence="1">
    <location>
        <begin position="25"/>
        <end position="196"/>
    </location>
</feature>
<dbReference type="InterPro" id="IPR015919">
    <property type="entry name" value="Cadherin-like_sf"/>
</dbReference>
<reference evidence="2 3" key="1">
    <citation type="submission" date="2018-04" db="EMBL/GenBank/DDBJ databases">
        <title>The genome of golden apple snail Pomacea canaliculata provides insight into stress tolerance and invasive adaptation.</title>
        <authorList>
            <person name="Liu C."/>
            <person name="Liu B."/>
            <person name="Ren Y."/>
            <person name="Zhang Y."/>
            <person name="Wang H."/>
            <person name="Li S."/>
            <person name="Jiang F."/>
            <person name="Yin L."/>
            <person name="Zhang G."/>
            <person name="Qian W."/>
            <person name="Fan W."/>
        </authorList>
    </citation>
    <scope>NUCLEOTIDE SEQUENCE [LARGE SCALE GENOMIC DNA]</scope>
    <source>
        <strain evidence="2">SZHN2017</strain>
        <tissue evidence="2">Muscle</tissue>
    </source>
</reference>
<dbReference type="GO" id="GO:0016020">
    <property type="term" value="C:membrane"/>
    <property type="evidence" value="ECO:0007669"/>
    <property type="project" value="InterPro"/>
</dbReference>
<evidence type="ECO:0008006" key="4">
    <source>
        <dbReference type="Google" id="ProtNLM"/>
    </source>
</evidence>
<evidence type="ECO:0000313" key="3">
    <source>
        <dbReference type="Proteomes" id="UP000245119"/>
    </source>
</evidence>
<proteinExistence type="predicted"/>
<comment type="caution">
    <text evidence="2">The sequence shown here is derived from an EMBL/GenBank/DDBJ whole genome shotgun (WGS) entry which is preliminary data.</text>
</comment>
<evidence type="ECO:0000256" key="1">
    <source>
        <dbReference type="SAM" id="SignalP"/>
    </source>
</evidence>
<gene>
    <name evidence="2" type="ORF">C0Q70_18881</name>
</gene>
<dbReference type="EMBL" id="PZQS01000012">
    <property type="protein sequence ID" value="PVD20721.1"/>
    <property type="molecule type" value="Genomic_DNA"/>
</dbReference>
<keyword evidence="1" id="KW-0732">Signal</keyword>
<evidence type="ECO:0000313" key="2">
    <source>
        <dbReference type="EMBL" id="PVD20721.1"/>
    </source>
</evidence>
<protein>
    <recommendedName>
        <fullName evidence="4">Cadherin domain-containing protein</fullName>
    </recommendedName>
</protein>
<keyword evidence="3" id="KW-1185">Reference proteome</keyword>